<protein>
    <recommendedName>
        <fullName evidence="4">Protein TsetseEP domain-containing protein</fullName>
    </recommendedName>
</protein>
<evidence type="ECO:0000313" key="3">
    <source>
        <dbReference type="Proteomes" id="UP000410492"/>
    </source>
</evidence>
<name>A0A653BMW3_CALMS</name>
<reference evidence="2 3" key="1">
    <citation type="submission" date="2019-01" db="EMBL/GenBank/DDBJ databases">
        <authorList>
            <person name="Sayadi A."/>
        </authorList>
    </citation>
    <scope>NUCLEOTIDE SEQUENCE [LARGE SCALE GENOMIC DNA]</scope>
</reference>
<dbReference type="EMBL" id="CAACVG010002710">
    <property type="protein sequence ID" value="VEN36824.1"/>
    <property type="molecule type" value="Genomic_DNA"/>
</dbReference>
<feature type="chain" id="PRO_5024830642" description="Protein TsetseEP domain-containing protein" evidence="1">
    <location>
        <begin position="24"/>
        <end position="257"/>
    </location>
</feature>
<evidence type="ECO:0000313" key="2">
    <source>
        <dbReference type="EMBL" id="VEN36824.1"/>
    </source>
</evidence>
<evidence type="ECO:0000256" key="1">
    <source>
        <dbReference type="SAM" id="SignalP"/>
    </source>
</evidence>
<proteinExistence type="predicted"/>
<gene>
    <name evidence="2" type="ORF">CALMAC_LOCUS2286</name>
</gene>
<sequence length="257" mass="29042">MALKIKLVLFLVIICVQHLQVYAYDDYTATARRVIQGTRDLEEFVQNKVDKAEETIRQTVQDTKDFVEGLGTYLSSTAKSVFEFHDAVISLRDNATSHNITEDVCPIGDTKARVDDLPSIFANHTRQCRTKVNFRIQEQMEGAAMEITRINYETIKMIKKAMSCVSNPDYPNCVVDMEANLTAQQTVASQQIANVIFDTQTKLNGVKTRGLDCVIKAVDEELLDTGDYIAKIARCIRQNILKEIYGKEVVLYVPNYA</sequence>
<keyword evidence="3" id="KW-1185">Reference proteome</keyword>
<evidence type="ECO:0008006" key="4">
    <source>
        <dbReference type="Google" id="ProtNLM"/>
    </source>
</evidence>
<dbReference type="Proteomes" id="UP000410492">
    <property type="component" value="Unassembled WGS sequence"/>
</dbReference>
<feature type="signal peptide" evidence="1">
    <location>
        <begin position="1"/>
        <end position="23"/>
    </location>
</feature>
<keyword evidence="1" id="KW-0732">Signal</keyword>
<accession>A0A653BMW3</accession>
<dbReference type="AlphaFoldDB" id="A0A653BMW3"/>
<dbReference type="OrthoDB" id="10491685at2759"/>
<organism evidence="2 3">
    <name type="scientific">Callosobruchus maculatus</name>
    <name type="common">Southern cowpea weevil</name>
    <name type="synonym">Pulse bruchid</name>
    <dbReference type="NCBI Taxonomy" id="64391"/>
    <lineage>
        <taxon>Eukaryota</taxon>
        <taxon>Metazoa</taxon>
        <taxon>Ecdysozoa</taxon>
        <taxon>Arthropoda</taxon>
        <taxon>Hexapoda</taxon>
        <taxon>Insecta</taxon>
        <taxon>Pterygota</taxon>
        <taxon>Neoptera</taxon>
        <taxon>Endopterygota</taxon>
        <taxon>Coleoptera</taxon>
        <taxon>Polyphaga</taxon>
        <taxon>Cucujiformia</taxon>
        <taxon>Chrysomeloidea</taxon>
        <taxon>Chrysomelidae</taxon>
        <taxon>Bruchinae</taxon>
        <taxon>Bruchini</taxon>
        <taxon>Callosobruchus</taxon>
    </lineage>
</organism>